<accession>A0A1W6AD50</accession>
<gene>
    <name evidence="2" type="ORF">B7492_22605</name>
</gene>
<reference evidence="2 3" key="1">
    <citation type="submission" date="2017-04" db="EMBL/GenBank/DDBJ databases">
        <title>The Characteristic of a Fine Plant Growth-Promoting Rhizobacteria Bacillus mycoides Gnyt1 and its Whole Genome Sequencing Analysis.</title>
        <authorList>
            <person name="Li J.H."/>
            <person name="Yao T."/>
        </authorList>
    </citation>
    <scope>NUCLEOTIDE SEQUENCE [LARGE SCALE GENOMIC DNA]</scope>
    <source>
        <strain evidence="2 3">Gnyt1</strain>
    </source>
</reference>
<dbReference type="EMBL" id="CP020743">
    <property type="protein sequence ID" value="ARJ23817.1"/>
    <property type="molecule type" value="Genomic_DNA"/>
</dbReference>
<name>A0A1W6AD50_BACMY</name>
<protein>
    <recommendedName>
        <fullName evidence="4">Phage protein</fullName>
    </recommendedName>
</protein>
<proteinExistence type="predicted"/>
<organism evidence="2 3">
    <name type="scientific">Bacillus mycoides</name>
    <dbReference type="NCBI Taxonomy" id="1405"/>
    <lineage>
        <taxon>Bacteria</taxon>
        <taxon>Bacillati</taxon>
        <taxon>Bacillota</taxon>
        <taxon>Bacilli</taxon>
        <taxon>Bacillales</taxon>
        <taxon>Bacillaceae</taxon>
        <taxon>Bacillus</taxon>
        <taxon>Bacillus cereus group</taxon>
    </lineage>
</organism>
<evidence type="ECO:0008006" key="4">
    <source>
        <dbReference type="Google" id="ProtNLM"/>
    </source>
</evidence>
<evidence type="ECO:0000256" key="1">
    <source>
        <dbReference type="SAM" id="Coils"/>
    </source>
</evidence>
<dbReference type="AlphaFoldDB" id="A0A1W6AD50"/>
<keyword evidence="1" id="KW-0175">Coiled coil</keyword>
<dbReference type="Proteomes" id="UP000192932">
    <property type="component" value="Chromosome"/>
</dbReference>
<evidence type="ECO:0000313" key="3">
    <source>
        <dbReference type="Proteomes" id="UP000192932"/>
    </source>
</evidence>
<sequence length="59" mass="7195">MGEVKALRDQLREWEKQTIQAKKKNKKKREEKLTTRDIEDLMGIRGPRYERRRGALRQK</sequence>
<evidence type="ECO:0000313" key="2">
    <source>
        <dbReference type="EMBL" id="ARJ23817.1"/>
    </source>
</evidence>
<feature type="coiled-coil region" evidence="1">
    <location>
        <begin position="4"/>
        <end position="31"/>
    </location>
</feature>